<evidence type="ECO:0000313" key="2">
    <source>
        <dbReference type="EMBL" id="QJR30739.1"/>
    </source>
</evidence>
<keyword evidence="1" id="KW-0732">Signal</keyword>
<organism evidence="2 3">
    <name type="scientific">Limnobacter profundi</name>
    <dbReference type="NCBI Taxonomy" id="2732163"/>
    <lineage>
        <taxon>Bacteria</taxon>
        <taxon>Pseudomonadati</taxon>
        <taxon>Pseudomonadota</taxon>
        <taxon>Betaproteobacteria</taxon>
        <taxon>Burkholderiales</taxon>
        <taxon>Burkholderiaceae</taxon>
        <taxon>Limnobacter</taxon>
    </lineage>
</organism>
<dbReference type="PROSITE" id="PS51257">
    <property type="entry name" value="PROKAR_LIPOPROTEIN"/>
    <property type="match status" value="1"/>
</dbReference>
<evidence type="ECO:0000313" key="3">
    <source>
        <dbReference type="Proteomes" id="UP000501130"/>
    </source>
</evidence>
<dbReference type="Proteomes" id="UP000501130">
    <property type="component" value="Chromosome"/>
</dbReference>
<feature type="chain" id="PRO_5045265469" description="Thiol:disulfide interchange protein DsbD N-terminal domain-containing protein" evidence="1">
    <location>
        <begin position="29"/>
        <end position="198"/>
    </location>
</feature>
<dbReference type="EMBL" id="CP053084">
    <property type="protein sequence ID" value="QJR30739.1"/>
    <property type="molecule type" value="Genomic_DNA"/>
</dbReference>
<keyword evidence="3" id="KW-1185">Reference proteome</keyword>
<sequence length="198" mass="22221">MAAVRVKHCLLSGLAPLLVLACAQSANAEVIYKTVAGEETTLSLTKSDKLWTLTVSNQWGKWQQVNLLPLHHPLDKRPPHHLKIEQEANGFAVHATYPVREFYEQVSLSFEHREIALGQDCPLHLSRFRKEQRYAISDELRSGVVADYNAGVARILTIEGQAQGTPSWPIRLLPQDRSFCNLPSVLDFIPALDIPKVH</sequence>
<evidence type="ECO:0008006" key="4">
    <source>
        <dbReference type="Google" id="ProtNLM"/>
    </source>
</evidence>
<accession>A0ABX6N8I3</accession>
<protein>
    <recommendedName>
        <fullName evidence="4">Thiol:disulfide interchange protein DsbD N-terminal domain-containing protein</fullName>
    </recommendedName>
</protein>
<gene>
    <name evidence="2" type="ORF">HKT17_14040</name>
</gene>
<reference evidence="2 3" key="1">
    <citation type="submission" date="2020-05" db="EMBL/GenBank/DDBJ databases">
        <title>Compete genome of Limnobacter sp. SAORIC-580.</title>
        <authorList>
            <person name="Song J."/>
            <person name="Cho J.-C."/>
        </authorList>
    </citation>
    <scope>NUCLEOTIDE SEQUENCE [LARGE SCALE GENOMIC DNA]</scope>
    <source>
        <strain evidence="2 3">SAORIC-580</strain>
    </source>
</reference>
<evidence type="ECO:0000256" key="1">
    <source>
        <dbReference type="SAM" id="SignalP"/>
    </source>
</evidence>
<feature type="signal peptide" evidence="1">
    <location>
        <begin position="1"/>
        <end position="28"/>
    </location>
</feature>
<name>A0ABX6N8I3_9BURK</name>
<proteinExistence type="predicted"/>